<accession>A0A4Z2CQW6</accession>
<dbReference type="Proteomes" id="UP000311919">
    <property type="component" value="Unassembled WGS sequence"/>
</dbReference>
<feature type="coiled-coil region" evidence="4">
    <location>
        <begin position="78"/>
        <end position="109"/>
    </location>
</feature>
<feature type="coiled-coil region" evidence="4">
    <location>
        <begin position="156"/>
        <end position="264"/>
    </location>
</feature>
<dbReference type="GO" id="GO:0006915">
    <property type="term" value="P:apoptotic process"/>
    <property type="evidence" value="ECO:0007669"/>
    <property type="project" value="TreeGrafter"/>
</dbReference>
<dbReference type="PANTHER" id="PTHR31183">
    <property type="entry name" value="TRICHOPLEIN KERATIN FILAMENT-BINDING PROTEIN FAMILY MEMBER"/>
    <property type="match status" value="1"/>
</dbReference>
<comment type="caution">
    <text evidence="5">The sequence shown here is derived from an EMBL/GenBank/DDBJ whole genome shotgun (WGS) entry which is preliminary data.</text>
</comment>
<keyword evidence="5" id="KW-0416">Keratin</keyword>
<dbReference type="STRING" id="6182.A0A4Z2CQW6"/>
<gene>
    <name evidence="5" type="ORF">EWB00_008383</name>
</gene>
<evidence type="ECO:0000256" key="4">
    <source>
        <dbReference type="SAM" id="Coils"/>
    </source>
</evidence>
<evidence type="ECO:0000256" key="3">
    <source>
        <dbReference type="ARBA" id="ARBA00023212"/>
    </source>
</evidence>
<dbReference type="GO" id="GO:0045095">
    <property type="term" value="C:keratin filament"/>
    <property type="evidence" value="ECO:0007669"/>
    <property type="project" value="TreeGrafter"/>
</dbReference>
<dbReference type="InterPro" id="IPR043596">
    <property type="entry name" value="CFAP53/TCHP"/>
</dbReference>
<reference evidence="5 6" key="1">
    <citation type="submission" date="2019-03" db="EMBL/GenBank/DDBJ databases">
        <title>An improved genome assembly of the fluke Schistosoma japonicum.</title>
        <authorList>
            <person name="Hu W."/>
            <person name="Luo F."/>
            <person name="Yin M."/>
            <person name="Mo X."/>
            <person name="Sun C."/>
            <person name="Wu Q."/>
            <person name="Zhu B."/>
            <person name="Xiang M."/>
            <person name="Wang J."/>
            <person name="Wang Y."/>
            <person name="Zhang T."/>
            <person name="Xu B."/>
            <person name="Zheng H."/>
            <person name="Feng Z."/>
        </authorList>
    </citation>
    <scope>NUCLEOTIDE SEQUENCE [LARGE SCALE GENOMIC DNA]</scope>
    <source>
        <strain evidence="5">HuSjv2</strain>
        <tissue evidence="5">Worms</tissue>
    </source>
</reference>
<keyword evidence="6" id="KW-1185">Reference proteome</keyword>
<dbReference type="AlphaFoldDB" id="A0A4Z2CQW6"/>
<organism evidence="5 6">
    <name type="scientific">Schistosoma japonicum</name>
    <name type="common">Blood fluke</name>
    <dbReference type="NCBI Taxonomy" id="6182"/>
    <lineage>
        <taxon>Eukaryota</taxon>
        <taxon>Metazoa</taxon>
        <taxon>Spiralia</taxon>
        <taxon>Lophotrochozoa</taxon>
        <taxon>Platyhelminthes</taxon>
        <taxon>Trematoda</taxon>
        <taxon>Digenea</taxon>
        <taxon>Strigeidida</taxon>
        <taxon>Schistosomatoidea</taxon>
        <taxon>Schistosomatidae</taxon>
        <taxon>Schistosoma</taxon>
    </lineage>
</organism>
<evidence type="ECO:0000256" key="2">
    <source>
        <dbReference type="ARBA" id="ARBA00022490"/>
    </source>
</evidence>
<sequence>MVSLSKLSDVGYLRNLNYNDIIARKKASENENFMQWKKHSNYLNCSAIRAEKEKQWSSKKYLENNLQTHVEENKQFLKQNLEVRRNKLLRLLETEAENEKSLLEAYSEHSKCKSTMLIRSTALKQARDSEKAKMAENLLTEHFRKNNPDLREMFRAADQNGTIDRWKCQLNELKEQKQSEKLDQIVHGEMESDAKLYEEKQAEEMELQRLQAREKHLEYLRKQLDELHSRENKAKQLIEKEKCLINQLVKLDQLENQRRLIEEKCQRELYGRELLHQHHTALRKRSTLIQNELKADLDWLHQLEKQELSNNEASIELKQKEKEDILSMQKLVECELKKEQIRELELNELESYEASKLWAKREEEWRKETAARQKLLQEVIEDRRKQIEDQLALNQQFQREELASREEFLETIENANLIDKLEKETRSDELIEQSNQLNNQLNQKVIAKRLAENEAKADYEAQEKAELAYEEMLKREAENLHLKQNQLKNLTYYRSSNAYSNRNSHY</sequence>
<dbReference type="EMBL" id="SKCS01000464">
    <property type="protein sequence ID" value="TNN06444.1"/>
    <property type="molecule type" value="Genomic_DNA"/>
</dbReference>
<protein>
    <submittedName>
        <fullName evidence="5">Trichoplein keratin filament-binding protein isoform 3</fullName>
    </submittedName>
</protein>
<keyword evidence="4" id="KW-0175">Coiled coil</keyword>
<evidence type="ECO:0000256" key="1">
    <source>
        <dbReference type="ARBA" id="ARBA00004245"/>
    </source>
</evidence>
<keyword evidence="3" id="KW-0206">Cytoskeleton</keyword>
<dbReference type="OrthoDB" id="6431598at2759"/>
<dbReference type="PANTHER" id="PTHR31183:SF2">
    <property type="entry name" value="TRICHOPLEIN KERATIN FILAMENT-BINDING PROTEIN"/>
    <property type="match status" value="1"/>
</dbReference>
<comment type="subcellular location">
    <subcellularLocation>
        <location evidence="1">Cytoplasm</location>
        <location evidence="1">Cytoskeleton</location>
    </subcellularLocation>
</comment>
<evidence type="ECO:0000313" key="6">
    <source>
        <dbReference type="Proteomes" id="UP000311919"/>
    </source>
</evidence>
<feature type="coiled-coil region" evidence="4">
    <location>
        <begin position="380"/>
        <end position="490"/>
    </location>
</feature>
<evidence type="ECO:0000313" key="5">
    <source>
        <dbReference type="EMBL" id="TNN06444.1"/>
    </source>
</evidence>
<name>A0A4Z2CQW6_SCHJA</name>
<proteinExistence type="predicted"/>
<keyword evidence="2" id="KW-0963">Cytoplasm</keyword>